<gene>
    <name evidence="1" type="ORF">O181_096751</name>
</gene>
<dbReference type="EMBL" id="AVOT02064709">
    <property type="protein sequence ID" value="MBW0557036.1"/>
    <property type="molecule type" value="Genomic_DNA"/>
</dbReference>
<organism evidence="1 2">
    <name type="scientific">Austropuccinia psidii MF-1</name>
    <dbReference type="NCBI Taxonomy" id="1389203"/>
    <lineage>
        <taxon>Eukaryota</taxon>
        <taxon>Fungi</taxon>
        <taxon>Dikarya</taxon>
        <taxon>Basidiomycota</taxon>
        <taxon>Pucciniomycotina</taxon>
        <taxon>Pucciniomycetes</taxon>
        <taxon>Pucciniales</taxon>
        <taxon>Sphaerophragmiaceae</taxon>
        <taxon>Austropuccinia</taxon>
    </lineage>
</organism>
<dbReference type="Proteomes" id="UP000765509">
    <property type="component" value="Unassembled WGS sequence"/>
</dbReference>
<evidence type="ECO:0000313" key="1">
    <source>
        <dbReference type="EMBL" id="MBW0557036.1"/>
    </source>
</evidence>
<comment type="caution">
    <text evidence="1">The sequence shown here is derived from an EMBL/GenBank/DDBJ whole genome shotgun (WGS) entry which is preliminary data.</text>
</comment>
<protein>
    <submittedName>
        <fullName evidence="1">Uncharacterized protein</fullName>
    </submittedName>
</protein>
<proteinExistence type="predicted"/>
<sequence length="96" mass="10968">MVDYMIHMATTSTLHSAFCSSLTQPEYANAEIERAKKEKRALLKAVEDSKDGLQSDEEERVAEIRCWEEHTRLEQEFPNDQYLQEAGYAKDGGKIG</sequence>
<name>A0A9Q3J7N6_9BASI</name>
<accession>A0A9Q3J7N6</accession>
<evidence type="ECO:0000313" key="2">
    <source>
        <dbReference type="Proteomes" id="UP000765509"/>
    </source>
</evidence>
<dbReference type="AlphaFoldDB" id="A0A9Q3J7N6"/>
<keyword evidence="2" id="KW-1185">Reference proteome</keyword>
<reference evidence="1" key="1">
    <citation type="submission" date="2021-03" db="EMBL/GenBank/DDBJ databases">
        <title>Draft genome sequence of rust myrtle Austropuccinia psidii MF-1, a brazilian biotype.</title>
        <authorList>
            <person name="Quecine M.C."/>
            <person name="Pachon D.M.R."/>
            <person name="Bonatelli M.L."/>
            <person name="Correr F.H."/>
            <person name="Franceschini L.M."/>
            <person name="Leite T.F."/>
            <person name="Margarido G.R.A."/>
            <person name="Almeida C.A."/>
            <person name="Ferrarezi J.A."/>
            <person name="Labate C.A."/>
        </authorList>
    </citation>
    <scope>NUCLEOTIDE SEQUENCE</scope>
    <source>
        <strain evidence="1">MF-1</strain>
    </source>
</reference>